<keyword evidence="3" id="KW-0862">Zinc</keyword>
<dbReference type="PANTHER" id="PTHR46624:SF4">
    <property type="entry name" value="FYVE-TYPE DOMAIN-CONTAINING PROTEIN"/>
    <property type="match status" value="1"/>
</dbReference>
<dbReference type="Pfam" id="PF01363">
    <property type="entry name" value="FYVE"/>
    <property type="match status" value="2"/>
</dbReference>
<evidence type="ECO:0000256" key="2">
    <source>
        <dbReference type="ARBA" id="ARBA00022771"/>
    </source>
</evidence>
<accession>A0ABY7FKZ5</accession>
<feature type="domain" description="FYVE-type" evidence="6">
    <location>
        <begin position="704"/>
        <end position="764"/>
    </location>
</feature>
<evidence type="ECO:0000256" key="3">
    <source>
        <dbReference type="ARBA" id="ARBA00022833"/>
    </source>
</evidence>
<feature type="domain" description="B box-type" evidence="5">
    <location>
        <begin position="602"/>
        <end position="636"/>
    </location>
</feature>
<dbReference type="Proteomes" id="UP001164746">
    <property type="component" value="Chromosome 11"/>
</dbReference>
<evidence type="ECO:0000313" key="8">
    <source>
        <dbReference type="Proteomes" id="UP001164746"/>
    </source>
</evidence>
<dbReference type="InterPro" id="IPR027417">
    <property type="entry name" value="P-loop_NTPase"/>
</dbReference>
<dbReference type="PANTHER" id="PTHR46624">
    <property type="entry name" value="AGAP002036-PA"/>
    <property type="match status" value="1"/>
</dbReference>
<evidence type="ECO:0000256" key="4">
    <source>
        <dbReference type="PROSITE-ProRule" id="PRU00024"/>
    </source>
</evidence>
<keyword evidence="8" id="KW-1185">Reference proteome</keyword>
<dbReference type="SUPFAM" id="SSF57903">
    <property type="entry name" value="FYVE/PHD zinc finger"/>
    <property type="match status" value="2"/>
</dbReference>
<organism evidence="7 8">
    <name type="scientific">Mya arenaria</name>
    <name type="common">Soft-shell clam</name>
    <dbReference type="NCBI Taxonomy" id="6604"/>
    <lineage>
        <taxon>Eukaryota</taxon>
        <taxon>Metazoa</taxon>
        <taxon>Spiralia</taxon>
        <taxon>Lophotrochozoa</taxon>
        <taxon>Mollusca</taxon>
        <taxon>Bivalvia</taxon>
        <taxon>Autobranchia</taxon>
        <taxon>Heteroconchia</taxon>
        <taxon>Euheterodonta</taxon>
        <taxon>Imparidentia</taxon>
        <taxon>Neoheterodontei</taxon>
        <taxon>Myida</taxon>
        <taxon>Myoidea</taxon>
        <taxon>Myidae</taxon>
        <taxon>Mya</taxon>
    </lineage>
</organism>
<dbReference type="Gene3D" id="3.40.50.300">
    <property type="entry name" value="P-loop containing nucleotide triphosphate hydrolases"/>
    <property type="match status" value="1"/>
</dbReference>
<dbReference type="PROSITE" id="PS50178">
    <property type="entry name" value="ZF_FYVE"/>
    <property type="match status" value="2"/>
</dbReference>
<evidence type="ECO:0000313" key="7">
    <source>
        <dbReference type="EMBL" id="WAR19886.1"/>
    </source>
</evidence>
<evidence type="ECO:0000259" key="6">
    <source>
        <dbReference type="PROSITE" id="PS50178"/>
    </source>
</evidence>
<dbReference type="SMART" id="SM00064">
    <property type="entry name" value="FYVE"/>
    <property type="match status" value="2"/>
</dbReference>
<dbReference type="InterPro" id="IPR017455">
    <property type="entry name" value="Znf_FYVE-rel"/>
</dbReference>
<dbReference type="CDD" id="cd15734">
    <property type="entry name" value="FYVE_ZFYV1"/>
    <property type="match status" value="2"/>
</dbReference>
<keyword evidence="1" id="KW-0479">Metal-binding</keyword>
<feature type="domain" description="FYVE-type" evidence="6">
    <location>
        <begin position="598"/>
        <end position="657"/>
    </location>
</feature>
<protein>
    <submittedName>
        <fullName evidence="7">ZFYV1-like protein</fullName>
    </submittedName>
</protein>
<dbReference type="EMBL" id="CP111022">
    <property type="protein sequence ID" value="WAR19886.1"/>
    <property type="molecule type" value="Genomic_DNA"/>
</dbReference>
<dbReference type="Gene3D" id="3.30.40.10">
    <property type="entry name" value="Zinc/RING finger domain, C3HC4 (zinc finger)"/>
    <property type="match status" value="2"/>
</dbReference>
<sequence length="766" mass="87324">MASAHRRKYRTRSSKKYCDEKFCCLTEGAFAVFVCSQCKTNQCENCDSSLHKSKLEFSFHDRQQIELPPYEELCQIASLLNNLDCEDRNFADLHCDNCERNFCFQCFDIYHKDSRKTHRKYTFKEFKHRQSESTPEAIKPISPLEADDDSLTFLSCPQVSESFESMMSYNSFHSDTSQTSIPDILPESAQTNSDMFALTRALEESQIDDRYLDCESFLLVDEQECLQLTDEDDFVHKLKCDRDDLLKVVSIFGNTGDGKSHTLNHTFFGGKQVFKTSAHQASCTVGVWASFDKDNNAIIVDTEGLLGVTTNQNQRTRLLLKLLAVSDVVIYRTRAERLHNDMFYFLSDASKAYSKHFTEELRAVTKRNKMSLDVSNLSPAVVIFHETQNTNIIGKSGEGAETTLRERFKELDCSLDFSDLKYVGTRTARDQLTDFSKLRRAVQEQLNNNTIRSPRKPGIVYHTFQDTVCTEHEPQCWGRGPRCREGNQKCYRDGKQVRVVPKTSSSKDSAWIGVAKYVWAGRQFWYGNPDVEKVIHEEVAHVWPEGEKFHIGTHNAAWKLIDGISYMADSISSVGSKPTKAVADWMTDQIAPPYWVPNAKIKKCNKCERRLSEEQKHHCRACGKGFCDECSSKRRHVPERGWTSPVRVCDECFQINKMTDSTSSTGSDTQVTARKVGETVSTAIDAVASAINYPIARPAYWVPDEKITHCYICENPFSIKLPIHHCRSCGQGVCSGCSPNQRPVPLRGWDYPVRVCKKCEKKKDKL</sequence>
<dbReference type="InterPro" id="IPR011011">
    <property type="entry name" value="Znf_FYVE_PHD"/>
</dbReference>
<evidence type="ECO:0000256" key="1">
    <source>
        <dbReference type="ARBA" id="ARBA00022723"/>
    </source>
</evidence>
<gene>
    <name evidence="7" type="ORF">MAR_001724</name>
</gene>
<evidence type="ECO:0000259" key="5">
    <source>
        <dbReference type="PROSITE" id="PS50119"/>
    </source>
</evidence>
<proteinExistence type="predicted"/>
<dbReference type="InterPro" id="IPR000306">
    <property type="entry name" value="Znf_FYVE"/>
</dbReference>
<dbReference type="PROSITE" id="PS50119">
    <property type="entry name" value="ZF_BBOX"/>
    <property type="match status" value="1"/>
</dbReference>
<dbReference type="InterPro" id="IPR042427">
    <property type="entry name" value="ZFYV1"/>
</dbReference>
<dbReference type="SUPFAM" id="SSF52540">
    <property type="entry name" value="P-loop containing nucleoside triphosphate hydrolases"/>
    <property type="match status" value="1"/>
</dbReference>
<dbReference type="InterPro" id="IPR013083">
    <property type="entry name" value="Znf_RING/FYVE/PHD"/>
</dbReference>
<dbReference type="CDD" id="cd19757">
    <property type="entry name" value="Bbox1"/>
    <property type="match status" value="1"/>
</dbReference>
<dbReference type="InterPro" id="IPR000315">
    <property type="entry name" value="Znf_B-box"/>
</dbReference>
<reference evidence="7" key="1">
    <citation type="submission" date="2022-11" db="EMBL/GenBank/DDBJ databases">
        <title>Centuries of genome instability and evolution in soft-shell clam transmissible cancer (bioRxiv).</title>
        <authorList>
            <person name="Hart S.F.M."/>
            <person name="Yonemitsu M.A."/>
            <person name="Giersch R.M."/>
            <person name="Beal B.F."/>
            <person name="Arriagada G."/>
            <person name="Davis B.W."/>
            <person name="Ostrander E.A."/>
            <person name="Goff S.P."/>
            <person name="Metzger M.J."/>
        </authorList>
    </citation>
    <scope>NUCLEOTIDE SEQUENCE</scope>
    <source>
        <strain evidence="7">MELC-2E11</strain>
        <tissue evidence="7">Siphon/mantle</tissue>
    </source>
</reference>
<keyword evidence="2 4" id="KW-0863">Zinc-finger</keyword>
<name>A0ABY7FKZ5_MYAAR</name>